<gene>
    <name evidence="1" type="ORF">LOD99_5638</name>
</gene>
<proteinExistence type="predicted"/>
<dbReference type="Gene3D" id="2.30.30.140">
    <property type="match status" value="1"/>
</dbReference>
<name>A0AAV7JQR4_9METZ</name>
<comment type="caution">
    <text evidence="1">The sequence shown here is derived from an EMBL/GenBank/DDBJ whole genome shotgun (WGS) entry which is preliminary data.</text>
</comment>
<organism evidence="1 2">
    <name type="scientific">Oopsacas minuta</name>
    <dbReference type="NCBI Taxonomy" id="111878"/>
    <lineage>
        <taxon>Eukaryota</taxon>
        <taxon>Metazoa</taxon>
        <taxon>Porifera</taxon>
        <taxon>Hexactinellida</taxon>
        <taxon>Hexasterophora</taxon>
        <taxon>Lyssacinosida</taxon>
        <taxon>Leucopsacidae</taxon>
        <taxon>Oopsacas</taxon>
    </lineage>
</organism>
<accession>A0AAV7JQR4</accession>
<evidence type="ECO:0000313" key="1">
    <source>
        <dbReference type="EMBL" id="KAI6651061.1"/>
    </source>
</evidence>
<protein>
    <submittedName>
        <fullName evidence="1">Uncharacterized protein</fullName>
    </submittedName>
</protein>
<dbReference type="Proteomes" id="UP001165289">
    <property type="component" value="Unassembled WGS sequence"/>
</dbReference>
<sequence>MNTSKQNQNIRKNTSLLTFFKSKQPSATEDLVVSNEVASDYAVRKQKYSLYSLVWGRSEFGWCPAIIEKDSNTALYYREGSNSIEEWHLRFLTEPASRSWRYEEDIQLFQLDKFPHLLETDKFRGSTKSALNKAEELFHLPPDERADSLTDDACINLSQSESEDEVIKTVRKDVSNYIQNRPSKRKSKLSFQSKQKE</sequence>
<keyword evidence="2" id="KW-1185">Reference proteome</keyword>
<dbReference type="EMBL" id="JAKMXF010000308">
    <property type="protein sequence ID" value="KAI6651061.1"/>
    <property type="molecule type" value="Genomic_DNA"/>
</dbReference>
<reference evidence="1 2" key="1">
    <citation type="journal article" date="2023" name="BMC Biol.">
        <title>The compact genome of the sponge Oopsacas minuta (Hexactinellida) is lacking key metazoan core genes.</title>
        <authorList>
            <person name="Santini S."/>
            <person name="Schenkelaars Q."/>
            <person name="Jourda C."/>
            <person name="Duchesne M."/>
            <person name="Belahbib H."/>
            <person name="Rocher C."/>
            <person name="Selva M."/>
            <person name="Riesgo A."/>
            <person name="Vervoort M."/>
            <person name="Leys S.P."/>
            <person name="Kodjabachian L."/>
            <person name="Le Bivic A."/>
            <person name="Borchiellini C."/>
            <person name="Claverie J.M."/>
            <person name="Renard E."/>
        </authorList>
    </citation>
    <scope>NUCLEOTIDE SEQUENCE [LARGE SCALE GENOMIC DNA]</scope>
    <source>
        <strain evidence="1">SPO-2</strain>
    </source>
</reference>
<dbReference type="AlphaFoldDB" id="A0AAV7JQR4"/>
<evidence type="ECO:0000313" key="2">
    <source>
        <dbReference type="Proteomes" id="UP001165289"/>
    </source>
</evidence>
<dbReference type="SUPFAM" id="SSF63748">
    <property type="entry name" value="Tudor/PWWP/MBT"/>
    <property type="match status" value="1"/>
</dbReference>